<comment type="subunit">
    <text evidence="12">Interacts with CtaB.</text>
</comment>
<keyword evidence="8 12" id="KW-0350">Heme biosynthesis</keyword>
<dbReference type="InterPro" id="IPR023754">
    <property type="entry name" value="HemeA_Synthase_type2"/>
</dbReference>
<sequence>MTDAAMATGPTPRPLEIVDRQARNRTTVRRWLYIVLLCLFALVMVGGATRLTDSGLSITEWKPIHGVIPPLSQAEWEEEFVKYQQIPEYQQINKGMTLEEFKGIFWWEWAHRFLARSVGFLFAIPLAFFWLTGRLEQRLKPRLLGLLALGGLQGAVGWWMVASGLTERTDVSQYRLAIHLTLASIIFASIMYVARGLAVHSGGRATRETRNGAIWMVGLGLFQIYLGALVAGLDAGFTYNTWPLMDGAVVPGGLWIQHPWWINAFENPKTVQFIHRCGAYLVLAAAIIHMLRTMKREPETTHARRSLILAGLVVLQASFGITTLLLHVPLGWGLIHQATALVVLGFAVAHWRGTIGSYVPETGVVVRH</sequence>
<keyword evidence="3 12" id="KW-0812">Transmembrane</keyword>
<dbReference type="OrthoDB" id="9793156at2"/>
<comment type="subcellular location">
    <subcellularLocation>
        <location evidence="12">Cell membrane</location>
        <topology evidence="12">Multi-pass membrane protein</topology>
    </subcellularLocation>
    <subcellularLocation>
        <location evidence="2">Membrane</location>
        <topology evidence="2">Multi-pass membrane protein</topology>
    </subcellularLocation>
</comment>
<evidence type="ECO:0000256" key="1">
    <source>
        <dbReference type="ARBA" id="ARBA00001970"/>
    </source>
</evidence>
<feature type="transmembrane region" description="Helical" evidence="12">
    <location>
        <begin position="174"/>
        <end position="193"/>
    </location>
</feature>
<dbReference type="AlphaFoldDB" id="A0A2G1QN30"/>
<evidence type="ECO:0000313" key="14">
    <source>
        <dbReference type="Proteomes" id="UP000221168"/>
    </source>
</evidence>
<evidence type="ECO:0000256" key="7">
    <source>
        <dbReference type="ARBA" id="ARBA00023004"/>
    </source>
</evidence>
<comment type="function">
    <text evidence="12">Catalyzes the conversion of heme O to heme A by two successive hydroxylations of the methyl group at C8. The first hydroxylation forms heme I, the second hydroxylation results in an unstable dihydroxymethyl group, which spontaneously dehydrates, resulting in the formyl group of heme A.</text>
</comment>
<evidence type="ECO:0000256" key="10">
    <source>
        <dbReference type="ARBA" id="ARBA00044501"/>
    </source>
</evidence>
<dbReference type="PANTHER" id="PTHR23289:SF2">
    <property type="entry name" value="CYTOCHROME C OXIDASE ASSEMBLY PROTEIN COX15 HOMOLOG"/>
    <property type="match status" value="1"/>
</dbReference>
<keyword evidence="4 12" id="KW-0479">Metal-binding</keyword>
<evidence type="ECO:0000256" key="12">
    <source>
        <dbReference type="HAMAP-Rule" id="MF_01665"/>
    </source>
</evidence>
<comment type="catalytic activity">
    <reaction evidence="11">
        <text>Fe(II)-heme o + 2 A + H2O = Fe(II)-heme a + 2 AH2</text>
        <dbReference type="Rhea" id="RHEA:63388"/>
        <dbReference type="ChEBI" id="CHEBI:13193"/>
        <dbReference type="ChEBI" id="CHEBI:15377"/>
        <dbReference type="ChEBI" id="CHEBI:17499"/>
        <dbReference type="ChEBI" id="CHEBI:60530"/>
        <dbReference type="ChEBI" id="CHEBI:61715"/>
        <dbReference type="EC" id="1.17.99.9"/>
    </reaction>
    <physiologicalReaction direction="left-to-right" evidence="11">
        <dbReference type="Rhea" id="RHEA:63389"/>
    </physiologicalReaction>
</comment>
<evidence type="ECO:0000256" key="5">
    <source>
        <dbReference type="ARBA" id="ARBA00022989"/>
    </source>
</evidence>
<keyword evidence="5 12" id="KW-1133">Transmembrane helix</keyword>
<feature type="transmembrane region" description="Helical" evidence="12">
    <location>
        <begin position="113"/>
        <end position="131"/>
    </location>
</feature>
<dbReference type="Pfam" id="PF02628">
    <property type="entry name" value="COX15-CtaA"/>
    <property type="match status" value="1"/>
</dbReference>
<organism evidence="13 14">
    <name type="scientific">Zhengella mangrovi</name>
    <dbReference type="NCBI Taxonomy" id="1982044"/>
    <lineage>
        <taxon>Bacteria</taxon>
        <taxon>Pseudomonadati</taxon>
        <taxon>Pseudomonadota</taxon>
        <taxon>Alphaproteobacteria</taxon>
        <taxon>Hyphomicrobiales</taxon>
        <taxon>Notoacmeibacteraceae</taxon>
        <taxon>Zhengella</taxon>
    </lineage>
</organism>
<dbReference type="InterPro" id="IPR003780">
    <property type="entry name" value="COX15/CtaA_fam"/>
</dbReference>
<evidence type="ECO:0000256" key="8">
    <source>
        <dbReference type="ARBA" id="ARBA00023133"/>
    </source>
</evidence>
<evidence type="ECO:0000256" key="2">
    <source>
        <dbReference type="ARBA" id="ARBA00004141"/>
    </source>
</evidence>
<feature type="transmembrane region" description="Helical" evidence="12">
    <location>
        <begin position="306"/>
        <end position="328"/>
    </location>
</feature>
<keyword evidence="7 12" id="KW-0408">Iron</keyword>
<keyword evidence="12" id="KW-1003">Cell membrane</keyword>
<feature type="transmembrane region" description="Helical" evidence="12">
    <location>
        <begin position="143"/>
        <end position="162"/>
    </location>
</feature>
<dbReference type="GO" id="GO:0005886">
    <property type="term" value="C:plasma membrane"/>
    <property type="evidence" value="ECO:0007669"/>
    <property type="project" value="UniProtKB-SubCell"/>
</dbReference>
<dbReference type="PANTHER" id="PTHR23289">
    <property type="entry name" value="CYTOCHROME C OXIDASE ASSEMBLY PROTEIN COX15"/>
    <property type="match status" value="1"/>
</dbReference>
<protein>
    <recommendedName>
        <fullName evidence="12">Heme A synthase</fullName>
        <shortName evidence="12">HAS</shortName>
        <ecNumber evidence="12">1.17.99.9</ecNumber>
    </recommendedName>
    <alternativeName>
        <fullName evidence="12">Cytochrome aa3-controlling protein</fullName>
    </alternativeName>
</protein>
<feature type="transmembrane region" description="Helical" evidence="12">
    <location>
        <begin position="31"/>
        <end position="51"/>
    </location>
</feature>
<evidence type="ECO:0000313" key="13">
    <source>
        <dbReference type="EMBL" id="PHP66935.1"/>
    </source>
</evidence>
<evidence type="ECO:0000256" key="11">
    <source>
        <dbReference type="ARBA" id="ARBA00048044"/>
    </source>
</evidence>
<dbReference type="GO" id="GO:0006784">
    <property type="term" value="P:heme A biosynthetic process"/>
    <property type="evidence" value="ECO:0007669"/>
    <property type="project" value="UniProtKB-UniRule"/>
</dbReference>
<name>A0A2G1QN30_9HYPH</name>
<dbReference type="Proteomes" id="UP000221168">
    <property type="component" value="Unassembled WGS sequence"/>
</dbReference>
<feature type="transmembrane region" description="Helical" evidence="12">
    <location>
        <begin position="334"/>
        <end position="351"/>
    </location>
</feature>
<keyword evidence="14" id="KW-1185">Reference proteome</keyword>
<evidence type="ECO:0000256" key="6">
    <source>
        <dbReference type="ARBA" id="ARBA00023002"/>
    </source>
</evidence>
<keyword evidence="9 12" id="KW-0472">Membrane</keyword>
<comment type="similarity">
    <text evidence="12">Belongs to the COX15/CtaA family. Type 2 subfamily.</text>
</comment>
<feature type="binding site" description="axial binding residue" evidence="12">
    <location>
        <position position="336"/>
    </location>
    <ligand>
        <name>heme</name>
        <dbReference type="ChEBI" id="CHEBI:30413"/>
    </ligand>
    <ligandPart>
        <name>Fe</name>
        <dbReference type="ChEBI" id="CHEBI:18248"/>
    </ligandPart>
</feature>
<proteinExistence type="inferred from homology"/>
<reference evidence="13 14" key="1">
    <citation type="submission" date="2017-10" db="EMBL/GenBank/DDBJ databases">
        <title>Sedimentibacterium mangrovi gen. nov., sp. nov., a novel member of family Phyllobacteriacea isolated from mangrove sediment.</title>
        <authorList>
            <person name="Liao H."/>
            <person name="Tian Y."/>
        </authorList>
    </citation>
    <scope>NUCLEOTIDE SEQUENCE [LARGE SCALE GENOMIC DNA]</scope>
    <source>
        <strain evidence="13 14">X9-2-2</strain>
    </source>
</reference>
<dbReference type="GO" id="GO:0120547">
    <property type="term" value="F:heme A synthase activity"/>
    <property type="evidence" value="ECO:0007669"/>
    <property type="project" value="UniProtKB-EC"/>
</dbReference>
<evidence type="ECO:0000256" key="4">
    <source>
        <dbReference type="ARBA" id="ARBA00022723"/>
    </source>
</evidence>
<feature type="transmembrane region" description="Helical" evidence="12">
    <location>
        <begin position="213"/>
        <end position="233"/>
    </location>
</feature>
<evidence type="ECO:0000256" key="3">
    <source>
        <dbReference type="ARBA" id="ARBA00022692"/>
    </source>
</evidence>
<keyword evidence="6 12" id="KW-0560">Oxidoreductase</keyword>
<comment type="pathway">
    <text evidence="10 12">Porphyrin-containing compound metabolism; heme A biosynthesis; heme A from heme O: step 1/1.</text>
</comment>
<feature type="transmembrane region" description="Helical" evidence="12">
    <location>
        <begin position="273"/>
        <end position="294"/>
    </location>
</feature>
<feature type="binding site" description="axial binding residue" evidence="12">
    <location>
        <position position="275"/>
    </location>
    <ligand>
        <name>heme</name>
        <dbReference type="ChEBI" id="CHEBI:30413"/>
    </ligand>
    <ligandPart>
        <name>Fe</name>
        <dbReference type="ChEBI" id="CHEBI:18248"/>
    </ligandPart>
</feature>
<comment type="caution">
    <text evidence="13">The sequence shown here is derived from an EMBL/GenBank/DDBJ whole genome shotgun (WGS) entry which is preliminary data.</text>
</comment>
<dbReference type="EC" id="1.17.99.9" evidence="12"/>
<accession>A0A2G1QN30</accession>
<dbReference type="GO" id="GO:0046872">
    <property type="term" value="F:metal ion binding"/>
    <property type="evidence" value="ECO:0007669"/>
    <property type="project" value="UniProtKB-KW"/>
</dbReference>
<dbReference type="HAMAP" id="MF_01665">
    <property type="entry name" value="HemeA_synth_type2"/>
    <property type="match status" value="1"/>
</dbReference>
<gene>
    <name evidence="12" type="primary">ctaA</name>
    <name evidence="13" type="ORF">CSC94_12290</name>
</gene>
<dbReference type="EMBL" id="PDVP01000006">
    <property type="protein sequence ID" value="PHP66935.1"/>
    <property type="molecule type" value="Genomic_DNA"/>
</dbReference>
<dbReference type="RefSeq" id="WP_099306702.1">
    <property type="nucleotide sequence ID" value="NZ_PDVP01000006.1"/>
</dbReference>
<comment type="cofactor">
    <cofactor evidence="1 12">
        <name>heme b</name>
        <dbReference type="ChEBI" id="CHEBI:60344"/>
    </cofactor>
</comment>
<evidence type="ECO:0000256" key="9">
    <source>
        <dbReference type="ARBA" id="ARBA00023136"/>
    </source>
</evidence>
<dbReference type="UniPathway" id="UPA00269">
    <property type="reaction ID" value="UER00713"/>
</dbReference>